<organism evidence="2 3">
    <name type="scientific">Zancudomyces culisetae</name>
    <name type="common">Gut fungus</name>
    <name type="synonym">Smittium culisetae</name>
    <dbReference type="NCBI Taxonomy" id="1213189"/>
    <lineage>
        <taxon>Eukaryota</taxon>
        <taxon>Fungi</taxon>
        <taxon>Fungi incertae sedis</taxon>
        <taxon>Zoopagomycota</taxon>
        <taxon>Kickxellomycotina</taxon>
        <taxon>Harpellomycetes</taxon>
        <taxon>Harpellales</taxon>
        <taxon>Legeriomycetaceae</taxon>
        <taxon>Zancudomyces</taxon>
    </lineage>
</organism>
<evidence type="ECO:0000313" key="2">
    <source>
        <dbReference type="EMBL" id="OMH78494.1"/>
    </source>
</evidence>
<dbReference type="AlphaFoldDB" id="A0A1R1PC12"/>
<sequence>MNKKCVIENVFLDGGEALFLIIYDEKLIKEGGIRTFPTGSEDKNRAAKSFQSESNGKKAEV</sequence>
<gene>
    <name evidence="2" type="ORF">AX774_g8110</name>
</gene>
<evidence type="ECO:0000313" key="3">
    <source>
        <dbReference type="Proteomes" id="UP000188320"/>
    </source>
</evidence>
<evidence type="ECO:0000256" key="1">
    <source>
        <dbReference type="SAM" id="MobiDB-lite"/>
    </source>
</evidence>
<feature type="non-terminal residue" evidence="2">
    <location>
        <position position="61"/>
    </location>
</feature>
<keyword evidence="3" id="KW-1185">Reference proteome</keyword>
<protein>
    <submittedName>
        <fullName evidence="2">Uncharacterized protein</fullName>
    </submittedName>
</protein>
<reference evidence="3" key="1">
    <citation type="submission" date="2017-01" db="EMBL/GenBank/DDBJ databases">
        <authorList>
            <person name="Wang Y."/>
            <person name="White M."/>
            <person name="Kvist S."/>
            <person name="Moncalvo J.-M."/>
        </authorList>
    </citation>
    <scope>NUCLEOTIDE SEQUENCE [LARGE SCALE GENOMIC DNA]</scope>
    <source>
        <strain evidence="3">COL-18-3</strain>
    </source>
</reference>
<dbReference type="Proteomes" id="UP000188320">
    <property type="component" value="Unassembled WGS sequence"/>
</dbReference>
<name>A0A1R1PC12_ZANCU</name>
<feature type="region of interest" description="Disordered" evidence="1">
    <location>
        <begin position="34"/>
        <end position="61"/>
    </location>
</feature>
<proteinExistence type="predicted"/>
<dbReference type="EMBL" id="LSSK01001914">
    <property type="protein sequence ID" value="OMH78494.1"/>
    <property type="molecule type" value="Genomic_DNA"/>
</dbReference>
<accession>A0A1R1PC12</accession>
<comment type="caution">
    <text evidence="2">The sequence shown here is derived from an EMBL/GenBank/DDBJ whole genome shotgun (WGS) entry which is preliminary data.</text>
</comment>